<name>A0A6P5U5L2_PRUAV</name>
<dbReference type="GeneID" id="110774362"/>
<dbReference type="RefSeq" id="XP_021834587.1">
    <property type="nucleotide sequence ID" value="XM_021978895.1"/>
</dbReference>
<organism evidence="1 2">
    <name type="scientific">Prunus avium</name>
    <name type="common">Cherry</name>
    <name type="synonym">Cerasus avium</name>
    <dbReference type="NCBI Taxonomy" id="42229"/>
    <lineage>
        <taxon>Eukaryota</taxon>
        <taxon>Viridiplantae</taxon>
        <taxon>Streptophyta</taxon>
        <taxon>Embryophyta</taxon>
        <taxon>Tracheophyta</taxon>
        <taxon>Spermatophyta</taxon>
        <taxon>Magnoliopsida</taxon>
        <taxon>eudicotyledons</taxon>
        <taxon>Gunneridae</taxon>
        <taxon>Pentapetalae</taxon>
        <taxon>rosids</taxon>
        <taxon>fabids</taxon>
        <taxon>Rosales</taxon>
        <taxon>Rosaceae</taxon>
        <taxon>Amygdaloideae</taxon>
        <taxon>Amygdaleae</taxon>
        <taxon>Prunus</taxon>
    </lineage>
</organism>
<accession>A0A6P5U5L2</accession>
<gene>
    <name evidence="2" type="primary">LOC110774362</name>
</gene>
<keyword evidence="1" id="KW-1185">Reference proteome</keyword>
<dbReference type="PANTHER" id="PTHR11439:SF524">
    <property type="entry name" value="RNA-DIRECTED DNA POLYMERASE, PROTEIN KINASE RLK-PELLE-DLSV FAMILY"/>
    <property type="match status" value="1"/>
</dbReference>
<sequence length="290" mass="32684">MGKLTYFLGLHIDYNAESDIFVSQKKYATELLHKAGMSSCRPCSTPSKPHTQVLQSEGTLLSDPSLYRSVVGALQYLTFTRPDLSYAVNSVCQYMTAPTEIHWLLVKRILRYIQGTLDHGLKFSSGPWQLHAFSDADWAGDVNTRRSTTGFVVFLGPNPISWQSKKQTSVARSSTEAEYRSLAHTSADIAWIRQVLQDLKVRLPQQLVLHCDNLSAIALSSNPVFHSHIKHLDTDFHFVRERVQRGDLIVQYIPTEEQVADVFTKGLHSPIFLKHCINLRLGNPTGFEGE</sequence>
<dbReference type="PANTHER" id="PTHR11439">
    <property type="entry name" value="GAG-POL-RELATED RETROTRANSPOSON"/>
    <property type="match status" value="1"/>
</dbReference>
<dbReference type="InterPro" id="IPR043502">
    <property type="entry name" value="DNA/RNA_pol_sf"/>
</dbReference>
<dbReference type="CDD" id="cd09272">
    <property type="entry name" value="RNase_HI_RT_Ty1"/>
    <property type="match status" value="1"/>
</dbReference>
<reference evidence="2" key="1">
    <citation type="submission" date="2025-08" db="UniProtKB">
        <authorList>
            <consortium name="RefSeq"/>
        </authorList>
    </citation>
    <scope>IDENTIFICATION</scope>
</reference>
<protein>
    <submittedName>
        <fullName evidence="2">Uncharacterized protein LOC110774362</fullName>
    </submittedName>
</protein>
<dbReference type="SUPFAM" id="SSF56672">
    <property type="entry name" value="DNA/RNA polymerases"/>
    <property type="match status" value="1"/>
</dbReference>
<dbReference type="AlphaFoldDB" id="A0A6P5U5L2"/>
<dbReference type="KEGG" id="pavi:110774362"/>
<proteinExistence type="predicted"/>
<evidence type="ECO:0000313" key="2">
    <source>
        <dbReference type="RefSeq" id="XP_021834587.1"/>
    </source>
</evidence>
<dbReference type="Proteomes" id="UP000515124">
    <property type="component" value="Unplaced"/>
</dbReference>
<evidence type="ECO:0000313" key="1">
    <source>
        <dbReference type="Proteomes" id="UP000515124"/>
    </source>
</evidence>